<dbReference type="InterPro" id="IPR003661">
    <property type="entry name" value="HisK_dim/P_dom"/>
</dbReference>
<dbReference type="Gene3D" id="1.10.287.130">
    <property type="match status" value="1"/>
</dbReference>
<feature type="transmembrane region" description="Helical" evidence="14">
    <location>
        <begin position="130"/>
        <end position="148"/>
    </location>
</feature>
<dbReference type="Gene3D" id="6.10.340.10">
    <property type="match status" value="1"/>
</dbReference>
<dbReference type="RefSeq" id="WP_119366953.1">
    <property type="nucleotide sequence ID" value="NZ_QXDJ01000003.1"/>
</dbReference>
<keyword evidence="4" id="KW-1003">Cell membrane</keyword>
<evidence type="ECO:0000256" key="6">
    <source>
        <dbReference type="ARBA" id="ARBA00022679"/>
    </source>
</evidence>
<dbReference type="Proteomes" id="UP000265930">
    <property type="component" value="Unassembled WGS sequence"/>
</dbReference>
<proteinExistence type="predicted"/>
<keyword evidence="13 14" id="KW-0472">Membrane</keyword>
<dbReference type="GO" id="GO:0005886">
    <property type="term" value="C:plasma membrane"/>
    <property type="evidence" value="ECO:0007669"/>
    <property type="project" value="UniProtKB-SubCell"/>
</dbReference>
<feature type="domain" description="Histidine kinase" evidence="15">
    <location>
        <begin position="210"/>
        <end position="416"/>
    </location>
</feature>
<keyword evidence="7 14" id="KW-0812">Transmembrane</keyword>
<keyword evidence="8" id="KW-0547">Nucleotide-binding</keyword>
<dbReference type="SMART" id="SM00388">
    <property type="entry name" value="HisKA"/>
    <property type="match status" value="1"/>
</dbReference>
<sequence length="416" mass="46332">MWNKISLRLRLTFLTGAILTGICIILTTISVFNAERNFAVPIDYINNPIGYKEAADSVFIYSASDQERKEPEGALIIAGNYGETATFVPGNSEKVYDQDGKELERASAISAVRATQLFETSKTGFAKESLAYMIAIILGGAFFVWYVAGSALKPVTALSETVESIDENNLNITLPFPESKDEIAKLTTSFNRMLQKINKSYESQKRFSQNAAHELKTPLSSMLTNIEVMELGEKAATIEEYKETFSVLKQNVERMSTLVADLLTLNASANENDVCEISSGKFFKDILNDYSDNIKENHLNISVNGEINFKGNKFLFERAFSNIIQNAVRYNKKNGQITIECNTNEIIISDTGIGIPKDEIDNIFEPFYCVDTSRSRVLGGSGLGLAITKQIFDKYNIQINVESELRKGTKFKITGF</sequence>
<evidence type="ECO:0000256" key="14">
    <source>
        <dbReference type="SAM" id="Phobius"/>
    </source>
</evidence>
<keyword evidence="10" id="KW-0067">ATP-binding</keyword>
<dbReference type="PROSITE" id="PS50109">
    <property type="entry name" value="HIS_KIN"/>
    <property type="match status" value="1"/>
</dbReference>
<dbReference type="Pfam" id="PF00672">
    <property type="entry name" value="HAMP"/>
    <property type="match status" value="1"/>
</dbReference>
<gene>
    <name evidence="17" type="ORF">D2A34_13460</name>
</gene>
<organism evidence="17 18">
    <name type="scientific">Clostridium chromiireducens</name>
    <dbReference type="NCBI Taxonomy" id="225345"/>
    <lineage>
        <taxon>Bacteria</taxon>
        <taxon>Bacillati</taxon>
        <taxon>Bacillota</taxon>
        <taxon>Clostridia</taxon>
        <taxon>Eubacteriales</taxon>
        <taxon>Clostridiaceae</taxon>
        <taxon>Clostridium</taxon>
    </lineage>
</organism>
<dbReference type="SUPFAM" id="SSF47384">
    <property type="entry name" value="Homodimeric domain of signal transducing histidine kinase"/>
    <property type="match status" value="1"/>
</dbReference>
<dbReference type="InterPro" id="IPR004358">
    <property type="entry name" value="Sig_transdc_His_kin-like_C"/>
</dbReference>
<name>A0A399ITK7_9CLOT</name>
<comment type="catalytic activity">
    <reaction evidence="1">
        <text>ATP + protein L-histidine = ADP + protein N-phospho-L-histidine.</text>
        <dbReference type="EC" id="2.7.13.3"/>
    </reaction>
</comment>
<evidence type="ECO:0000313" key="17">
    <source>
        <dbReference type="EMBL" id="RII34166.1"/>
    </source>
</evidence>
<comment type="subcellular location">
    <subcellularLocation>
        <location evidence="2">Cell membrane</location>
        <topology evidence="2">Multi-pass membrane protein</topology>
    </subcellularLocation>
</comment>
<evidence type="ECO:0000256" key="7">
    <source>
        <dbReference type="ARBA" id="ARBA00022692"/>
    </source>
</evidence>
<keyword evidence="9 17" id="KW-0418">Kinase</keyword>
<evidence type="ECO:0000256" key="8">
    <source>
        <dbReference type="ARBA" id="ARBA00022741"/>
    </source>
</evidence>
<dbReference type="CDD" id="cd00082">
    <property type="entry name" value="HisKA"/>
    <property type="match status" value="1"/>
</dbReference>
<evidence type="ECO:0000256" key="1">
    <source>
        <dbReference type="ARBA" id="ARBA00000085"/>
    </source>
</evidence>
<dbReference type="SUPFAM" id="SSF158472">
    <property type="entry name" value="HAMP domain-like"/>
    <property type="match status" value="1"/>
</dbReference>
<dbReference type="Gene3D" id="3.30.565.10">
    <property type="entry name" value="Histidine kinase-like ATPase, C-terminal domain"/>
    <property type="match status" value="1"/>
</dbReference>
<dbReference type="InterPro" id="IPR036890">
    <property type="entry name" value="HATPase_C_sf"/>
</dbReference>
<feature type="transmembrane region" description="Helical" evidence="14">
    <location>
        <begin position="12"/>
        <end position="32"/>
    </location>
</feature>
<evidence type="ECO:0000256" key="9">
    <source>
        <dbReference type="ARBA" id="ARBA00022777"/>
    </source>
</evidence>
<dbReference type="AlphaFoldDB" id="A0A399ITK7"/>
<dbReference type="InterPro" id="IPR003660">
    <property type="entry name" value="HAMP_dom"/>
</dbReference>
<dbReference type="SMART" id="SM00304">
    <property type="entry name" value="HAMP"/>
    <property type="match status" value="1"/>
</dbReference>
<evidence type="ECO:0000256" key="5">
    <source>
        <dbReference type="ARBA" id="ARBA00022553"/>
    </source>
</evidence>
<dbReference type="SUPFAM" id="SSF55874">
    <property type="entry name" value="ATPase domain of HSP90 chaperone/DNA topoisomerase II/histidine kinase"/>
    <property type="match status" value="1"/>
</dbReference>
<dbReference type="EMBL" id="QXDJ01000003">
    <property type="protein sequence ID" value="RII34166.1"/>
    <property type="molecule type" value="Genomic_DNA"/>
</dbReference>
<accession>A0A399ITK7</accession>
<dbReference type="InterPro" id="IPR036097">
    <property type="entry name" value="HisK_dim/P_sf"/>
</dbReference>
<dbReference type="InterPro" id="IPR005467">
    <property type="entry name" value="His_kinase_dom"/>
</dbReference>
<dbReference type="PANTHER" id="PTHR45528">
    <property type="entry name" value="SENSOR HISTIDINE KINASE CPXA"/>
    <property type="match status" value="1"/>
</dbReference>
<dbReference type="GO" id="GO:0005524">
    <property type="term" value="F:ATP binding"/>
    <property type="evidence" value="ECO:0007669"/>
    <property type="project" value="UniProtKB-KW"/>
</dbReference>
<comment type="caution">
    <text evidence="17">The sequence shown here is derived from an EMBL/GenBank/DDBJ whole genome shotgun (WGS) entry which is preliminary data.</text>
</comment>
<feature type="domain" description="HAMP" evidence="16">
    <location>
        <begin position="149"/>
        <end position="202"/>
    </location>
</feature>
<dbReference type="PANTHER" id="PTHR45528:SF1">
    <property type="entry name" value="SENSOR HISTIDINE KINASE CPXA"/>
    <property type="match status" value="1"/>
</dbReference>
<keyword evidence="6" id="KW-0808">Transferase</keyword>
<evidence type="ECO:0000256" key="12">
    <source>
        <dbReference type="ARBA" id="ARBA00023012"/>
    </source>
</evidence>
<evidence type="ECO:0000256" key="10">
    <source>
        <dbReference type="ARBA" id="ARBA00022840"/>
    </source>
</evidence>
<dbReference type="PROSITE" id="PS50885">
    <property type="entry name" value="HAMP"/>
    <property type="match status" value="1"/>
</dbReference>
<keyword evidence="12" id="KW-0902">Two-component regulatory system</keyword>
<evidence type="ECO:0000256" key="4">
    <source>
        <dbReference type="ARBA" id="ARBA00022475"/>
    </source>
</evidence>
<dbReference type="EC" id="2.7.13.3" evidence="3"/>
<dbReference type="GO" id="GO:0000155">
    <property type="term" value="F:phosphorelay sensor kinase activity"/>
    <property type="evidence" value="ECO:0007669"/>
    <property type="project" value="InterPro"/>
</dbReference>
<dbReference type="CDD" id="cd06225">
    <property type="entry name" value="HAMP"/>
    <property type="match status" value="1"/>
</dbReference>
<dbReference type="SMART" id="SM00387">
    <property type="entry name" value="HATPase_c"/>
    <property type="match status" value="1"/>
</dbReference>
<dbReference type="InterPro" id="IPR003594">
    <property type="entry name" value="HATPase_dom"/>
</dbReference>
<keyword evidence="5" id="KW-0597">Phosphoprotein</keyword>
<dbReference type="PRINTS" id="PR00344">
    <property type="entry name" value="BCTRLSENSOR"/>
</dbReference>
<evidence type="ECO:0000256" key="3">
    <source>
        <dbReference type="ARBA" id="ARBA00012438"/>
    </source>
</evidence>
<dbReference type="InterPro" id="IPR050398">
    <property type="entry name" value="HssS/ArlS-like"/>
</dbReference>
<dbReference type="CDD" id="cd00075">
    <property type="entry name" value="HATPase"/>
    <property type="match status" value="1"/>
</dbReference>
<dbReference type="Pfam" id="PF00512">
    <property type="entry name" value="HisKA"/>
    <property type="match status" value="1"/>
</dbReference>
<evidence type="ECO:0000256" key="11">
    <source>
        <dbReference type="ARBA" id="ARBA00022989"/>
    </source>
</evidence>
<evidence type="ECO:0000259" key="15">
    <source>
        <dbReference type="PROSITE" id="PS50109"/>
    </source>
</evidence>
<evidence type="ECO:0000256" key="13">
    <source>
        <dbReference type="ARBA" id="ARBA00023136"/>
    </source>
</evidence>
<keyword evidence="11 14" id="KW-1133">Transmembrane helix</keyword>
<evidence type="ECO:0000256" key="2">
    <source>
        <dbReference type="ARBA" id="ARBA00004651"/>
    </source>
</evidence>
<evidence type="ECO:0000313" key="18">
    <source>
        <dbReference type="Proteomes" id="UP000265930"/>
    </source>
</evidence>
<protein>
    <recommendedName>
        <fullName evidence="3">histidine kinase</fullName>
        <ecNumber evidence="3">2.7.13.3</ecNumber>
    </recommendedName>
</protein>
<evidence type="ECO:0000259" key="16">
    <source>
        <dbReference type="PROSITE" id="PS50885"/>
    </source>
</evidence>
<reference evidence="17 18" key="1">
    <citation type="submission" date="2018-08" db="EMBL/GenBank/DDBJ databases">
        <title>Genome of Clostridium chromiireducens C1, DSM12136.</title>
        <authorList>
            <person name="Xing M."/>
            <person name="Wei Y."/>
            <person name="Ang E.L."/>
            <person name="Zhao H."/>
            <person name="Zhang Y."/>
        </authorList>
    </citation>
    <scope>NUCLEOTIDE SEQUENCE [LARGE SCALE GENOMIC DNA]</scope>
    <source>
        <strain evidence="17 18">C1</strain>
    </source>
</reference>
<dbReference type="Pfam" id="PF02518">
    <property type="entry name" value="HATPase_c"/>
    <property type="match status" value="1"/>
</dbReference>